<dbReference type="Pfam" id="PF18976">
    <property type="entry name" value="DUF5712"/>
    <property type="match status" value="1"/>
</dbReference>
<accession>A0A3B0BY48</accession>
<organism evidence="1 2">
    <name type="scientific">Ulvibacterium marinum</name>
    <dbReference type="NCBI Taxonomy" id="2419782"/>
    <lineage>
        <taxon>Bacteria</taxon>
        <taxon>Pseudomonadati</taxon>
        <taxon>Bacteroidota</taxon>
        <taxon>Flavobacteriia</taxon>
        <taxon>Flavobacteriales</taxon>
        <taxon>Flavobacteriaceae</taxon>
        <taxon>Ulvibacterium</taxon>
    </lineage>
</organism>
<evidence type="ECO:0000313" key="2">
    <source>
        <dbReference type="Proteomes" id="UP000276603"/>
    </source>
</evidence>
<sequence length="341" mass="39557">MYITISPQKMGSTYTSSVGAYVEYLEKEDLGKLPDLREHFFDQYNDNMSSEKVISEIDGNTAKLRKRDSKFYSLVVSPSQRELKAINNDPCHLRKYVRELMKDYADSFYRNQQVTVDSIKYYAKIEHQRTFRGFEKHVIENAPYRKEIAKLRNDIRKVERGEIKGNVKKLEKKIEKLYYQAPHKQNGKMIVAGMQKEGFQTHVHIIISRKDVNNTYTLSPLAKHKASEVILNGKPTKRGFDRDKFYEASEKTFDRVAGYERNYIETYSAKKDYVKNPGKFYASLVGLPIREKDIAFKLLRNTGMKIPNIPVNQHQVAMKIIKSLQKGIGRAVRSSGIDIGY</sequence>
<name>A0A3B0BY48_9FLAO</name>
<protein>
    <submittedName>
        <fullName evidence="1">Mobilization protein</fullName>
    </submittedName>
</protein>
<dbReference type="RefSeq" id="WP_120713869.1">
    <property type="nucleotide sequence ID" value="NZ_RBCJ01000005.1"/>
</dbReference>
<dbReference type="AlphaFoldDB" id="A0A3B0BY48"/>
<dbReference type="NCBIfam" id="NF041495">
    <property type="entry name" value="MobB_relaxase"/>
    <property type="match status" value="1"/>
</dbReference>
<dbReference type="InterPro" id="IPR043766">
    <property type="entry name" value="BfmA-like"/>
</dbReference>
<evidence type="ECO:0000313" key="1">
    <source>
        <dbReference type="EMBL" id="RKN77972.1"/>
    </source>
</evidence>
<dbReference type="OrthoDB" id="1404627at2"/>
<keyword evidence="2" id="KW-1185">Reference proteome</keyword>
<dbReference type="InterPro" id="IPR048098">
    <property type="entry name" value="MobB"/>
</dbReference>
<gene>
    <name evidence="1" type="ORF">D7Z94_22405</name>
</gene>
<reference evidence="1 2" key="1">
    <citation type="submission" date="2018-10" db="EMBL/GenBank/DDBJ databases">
        <title>Ulvibacterium marinum gen. nov., sp. nov., a novel marine bacterium of the family Flavobacteriaceae, isolated from a culture of the green alga Ulva prolifera.</title>
        <authorList>
            <person name="Zhang Z."/>
        </authorList>
    </citation>
    <scope>NUCLEOTIDE SEQUENCE [LARGE SCALE GENOMIC DNA]</scope>
    <source>
        <strain evidence="1 2">CCMM003</strain>
    </source>
</reference>
<comment type="caution">
    <text evidence="1">The sequence shown here is derived from an EMBL/GenBank/DDBJ whole genome shotgun (WGS) entry which is preliminary data.</text>
</comment>
<proteinExistence type="predicted"/>
<dbReference type="EMBL" id="RBCJ01000005">
    <property type="protein sequence ID" value="RKN77972.1"/>
    <property type="molecule type" value="Genomic_DNA"/>
</dbReference>
<dbReference type="Proteomes" id="UP000276603">
    <property type="component" value="Unassembled WGS sequence"/>
</dbReference>